<sequence length="179" mass="19358">MDAGLAAAGHGWPMAAGPRSRTGARVWRALASHRTSGALALGYLALFQVTRRKGGTDSSLTAATDMYTLKTYVAQDKAIASKLSSSGWSWCMRKEMVARPIAIASGLDSTRAKHTTQPLFSPCHIHHACSVNQTHRCAHSANPELSLRPGGHLLWTRPRHIVFGLLSGDRDGKYQSIAR</sequence>
<proteinExistence type="predicted"/>
<accession>A0A5E6UVG0</accession>
<dbReference type="Proteomes" id="UP000325607">
    <property type="component" value="Unassembled WGS sequence"/>
</dbReference>
<reference evidence="1 2" key="1">
    <citation type="submission" date="2019-09" db="EMBL/GenBank/DDBJ databases">
        <authorList>
            <person name="Chandra G."/>
            <person name="Truman W A."/>
        </authorList>
    </citation>
    <scope>NUCLEOTIDE SEQUENCE [LARGE SCALE GENOMIC DNA]</scope>
    <source>
        <strain evidence="1">PS645</strain>
    </source>
</reference>
<name>A0A5E6UVG0_PSEFL</name>
<evidence type="ECO:0000313" key="1">
    <source>
        <dbReference type="EMBL" id="VVN07024.1"/>
    </source>
</evidence>
<dbReference type="EMBL" id="CABVGX010000030">
    <property type="protein sequence ID" value="VVN07024.1"/>
    <property type="molecule type" value="Genomic_DNA"/>
</dbReference>
<dbReference type="AlphaFoldDB" id="A0A5E6UVG0"/>
<protein>
    <submittedName>
        <fullName evidence="1">Uncharacterized protein</fullName>
    </submittedName>
</protein>
<evidence type="ECO:0000313" key="2">
    <source>
        <dbReference type="Proteomes" id="UP000325607"/>
    </source>
</evidence>
<organism evidence="1 2">
    <name type="scientific">Pseudomonas fluorescens</name>
    <dbReference type="NCBI Taxonomy" id="294"/>
    <lineage>
        <taxon>Bacteria</taxon>
        <taxon>Pseudomonadati</taxon>
        <taxon>Pseudomonadota</taxon>
        <taxon>Gammaproteobacteria</taxon>
        <taxon>Pseudomonadales</taxon>
        <taxon>Pseudomonadaceae</taxon>
        <taxon>Pseudomonas</taxon>
    </lineage>
</organism>
<gene>
    <name evidence="1" type="ORF">PS645_03590</name>
</gene>